<evidence type="ECO:0000256" key="1">
    <source>
        <dbReference type="SAM" id="MobiDB-lite"/>
    </source>
</evidence>
<feature type="region of interest" description="Disordered" evidence="1">
    <location>
        <begin position="52"/>
        <end position="87"/>
    </location>
</feature>
<sequence>MKQPKNLNLHRRRSRSEKYSPTGFEGSELGFLLHRFVGTSLEGWCWVGTGTGQDTWHENGGGDDDGDILLRIDPPTQNSSSFQHRTE</sequence>
<gene>
    <name evidence="2" type="ORF">An01g02290</name>
</gene>
<organism evidence="2">
    <name type="scientific">Aspergillus niger</name>
    <dbReference type="NCBI Taxonomy" id="5061"/>
    <lineage>
        <taxon>Eukaryota</taxon>
        <taxon>Fungi</taxon>
        <taxon>Dikarya</taxon>
        <taxon>Ascomycota</taxon>
        <taxon>Pezizomycotina</taxon>
        <taxon>Eurotiomycetes</taxon>
        <taxon>Eurotiomycetidae</taxon>
        <taxon>Eurotiales</taxon>
        <taxon>Aspergillaceae</taxon>
        <taxon>Aspergillus</taxon>
        <taxon>Aspergillus subgen. Circumdati</taxon>
    </lineage>
</organism>
<feature type="compositionally biased region" description="Polar residues" evidence="1">
    <location>
        <begin position="75"/>
        <end position="87"/>
    </location>
</feature>
<evidence type="ECO:0000313" key="2">
    <source>
        <dbReference type="RefSeq" id="XP_059603110.1"/>
    </source>
</evidence>
<proteinExistence type="predicted"/>
<dbReference type="GeneID" id="84589861"/>
<accession>A0AAJ8E0Q0</accession>
<dbReference type="RefSeq" id="XP_059603110.1">
    <property type="nucleotide sequence ID" value="XM_059746381.1"/>
</dbReference>
<dbReference type="AlphaFoldDB" id="A0AAJ8E0Q0"/>
<feature type="region of interest" description="Disordered" evidence="1">
    <location>
        <begin position="1"/>
        <end position="22"/>
    </location>
</feature>
<reference evidence="2" key="1">
    <citation type="submission" date="2025-02" db="EMBL/GenBank/DDBJ databases">
        <authorList>
            <consortium name="NCBI Genome Project"/>
        </authorList>
    </citation>
    <scope>NUCLEOTIDE SEQUENCE</scope>
</reference>
<protein>
    <submittedName>
        <fullName evidence="2">Uncharacterized protein</fullName>
    </submittedName>
</protein>
<dbReference type="VEuPathDB" id="FungiDB:An01g02290"/>
<reference evidence="2" key="2">
    <citation type="submission" date="2025-08" db="UniProtKB">
        <authorList>
            <consortium name="RefSeq"/>
        </authorList>
    </citation>
    <scope>IDENTIFICATION</scope>
</reference>
<dbReference type="KEGG" id="ang:An01g02290"/>
<name>A0AAJ8E0Q0_ASPNG</name>